<dbReference type="EMBL" id="AXCV01000026">
    <property type="protein sequence ID" value="KGO32395.1"/>
    <property type="molecule type" value="Genomic_DNA"/>
</dbReference>
<dbReference type="Gene3D" id="1.10.460.10">
    <property type="entry name" value="Topoisomerase I, domain 2"/>
    <property type="match status" value="1"/>
</dbReference>
<proteinExistence type="predicted"/>
<sequence length="185" mass="21422">MIELLKKRDYLLSQKNQLHVSPQGITLCKAIRSEPLLASPEMTAKWELALKQISQSQRTQENFLLQIKKFVQKLVEEVPQQLLNDDQLKKQLLSQKSIEKQADIIFKNNELTILERKNFYFIENKAGQDFTLPKKWSNETIGKIAVKDLATKGQTKLLKGFKSKKGKKFDARLKLDGSRLSFIFD</sequence>
<dbReference type="Pfam" id="PF01131">
    <property type="entry name" value="Topoisom_bac"/>
    <property type="match status" value="1"/>
</dbReference>
<name>A0ABR4XSD0_9LACO</name>
<reference evidence="3 4" key="1">
    <citation type="journal article" date="2014" name="Antonie Van Leeuwenhoek">
        <title>Oenococcus alcoholitolerans sp. nov., a lactic acid bacteria isolated from cachaca and ethanol fermentation processes.</title>
        <authorList>
            <person name="Badotti F."/>
            <person name="Moreira A.P."/>
            <person name="Tonon L.A."/>
            <person name="de Lucena B.T."/>
            <person name="Gomes Fde C."/>
            <person name="Kruger R."/>
            <person name="Thompson C.C."/>
            <person name="de Morais M.A.Jr."/>
            <person name="Rosa C.A."/>
            <person name="Thompson F.L."/>
        </authorList>
    </citation>
    <scope>NUCLEOTIDE SEQUENCE [LARGE SCALE GENOMIC DNA]</scope>
    <source>
        <strain evidence="3 4">UFRJ-M7.2.18</strain>
    </source>
</reference>
<keyword evidence="4" id="KW-1185">Reference proteome</keyword>
<evidence type="ECO:0000256" key="1">
    <source>
        <dbReference type="ARBA" id="ARBA00023235"/>
    </source>
</evidence>
<keyword evidence="1" id="KW-0413">Isomerase</keyword>
<comment type="caution">
    <text evidence="3">The sequence shown here is derived from an EMBL/GenBank/DDBJ whole genome shotgun (WGS) entry which is preliminary data.</text>
</comment>
<dbReference type="InterPro" id="IPR013497">
    <property type="entry name" value="Topo_IA_cen"/>
</dbReference>
<dbReference type="Pfam" id="PF13342">
    <property type="entry name" value="Toprim_Crpt"/>
    <property type="match status" value="1"/>
</dbReference>
<organism evidence="3 4">
    <name type="scientific">Oenococcus alcoholitolerans</name>
    <dbReference type="NCBI Taxonomy" id="931074"/>
    <lineage>
        <taxon>Bacteria</taxon>
        <taxon>Bacillati</taxon>
        <taxon>Bacillota</taxon>
        <taxon>Bacilli</taxon>
        <taxon>Lactobacillales</taxon>
        <taxon>Lactobacillaceae</taxon>
        <taxon>Oenococcus</taxon>
    </lineage>
</organism>
<evidence type="ECO:0000313" key="3">
    <source>
        <dbReference type="EMBL" id="KGO32395.1"/>
    </source>
</evidence>
<dbReference type="SUPFAM" id="SSF56712">
    <property type="entry name" value="Prokaryotic type I DNA topoisomerase"/>
    <property type="match status" value="1"/>
</dbReference>
<dbReference type="InterPro" id="IPR025589">
    <property type="entry name" value="Toprim_C_rpt"/>
</dbReference>
<feature type="domain" description="Topo IA-type catalytic" evidence="2">
    <location>
        <begin position="1"/>
        <end position="75"/>
    </location>
</feature>
<accession>A0ABR4XSD0</accession>
<dbReference type="PROSITE" id="PS52039">
    <property type="entry name" value="TOPO_IA_2"/>
    <property type="match status" value="1"/>
</dbReference>
<dbReference type="InterPro" id="IPR023405">
    <property type="entry name" value="Topo_IA_core_domain"/>
</dbReference>
<dbReference type="Proteomes" id="UP000030023">
    <property type="component" value="Unassembled WGS sequence"/>
</dbReference>
<evidence type="ECO:0000313" key="4">
    <source>
        <dbReference type="Proteomes" id="UP000030023"/>
    </source>
</evidence>
<protein>
    <submittedName>
        <fullName evidence="3">Topoisomerase I</fullName>
    </submittedName>
</protein>
<gene>
    <name evidence="3" type="ORF">Q757_01230</name>
</gene>
<evidence type="ECO:0000259" key="2">
    <source>
        <dbReference type="PROSITE" id="PS52039"/>
    </source>
</evidence>
<dbReference type="InterPro" id="IPR013824">
    <property type="entry name" value="Topo_IA_cen_sub1"/>
</dbReference>